<evidence type="ECO:0000313" key="3">
    <source>
        <dbReference type="Proteomes" id="UP001141950"/>
    </source>
</evidence>
<dbReference type="EMBL" id="JANIPJ010000004">
    <property type="protein sequence ID" value="MCR2803849.1"/>
    <property type="molecule type" value="Genomic_DNA"/>
</dbReference>
<dbReference type="Proteomes" id="UP001141950">
    <property type="component" value="Unassembled WGS sequence"/>
</dbReference>
<keyword evidence="3" id="KW-1185">Reference proteome</keyword>
<evidence type="ECO:0000259" key="1">
    <source>
        <dbReference type="Pfam" id="PF12760"/>
    </source>
</evidence>
<sequence length="320" mass="37334">MMHSLIAQFESRFPDEQACADAVQLWKWPNGFCCAACGHRESYKIDTRRLPLFECRICKRQASLTSNTLMHKSSTSLKQWLLAVFLVSSYDRGLNAVMLSQVLQVTYKTAWRMLHLIRVAISRMDEDQILQGKVEAKLEVWMRHLFPTDDNLQTEKPVIIAKGRGGQGEIYYKMKLIDRKQQARMPLLEVEKTAFVDRYCDGLNSNVQFNGRSQQLRKQSMHTYKLYATDREDGSSLDFQSIIHSRKYPLSIVASEAFQWLNDRFHGLGRKYVQFYLDEYCFRLNVSNREPVQATELLLSRMLMPFQVKQQRALNPQRAA</sequence>
<protein>
    <submittedName>
        <fullName evidence="2">Transposase</fullName>
    </submittedName>
</protein>
<feature type="domain" description="Transposase zinc-ribbon" evidence="1">
    <location>
        <begin position="14"/>
        <end position="61"/>
    </location>
</feature>
<comment type="caution">
    <text evidence="2">The sequence shown here is derived from an EMBL/GenBank/DDBJ whole genome shotgun (WGS) entry which is preliminary data.</text>
</comment>
<dbReference type="RefSeq" id="WP_257444450.1">
    <property type="nucleotide sequence ID" value="NZ_JANIPJ010000004.1"/>
</dbReference>
<name>A0A9X2MPJ8_9BACL</name>
<reference evidence="2" key="1">
    <citation type="submission" date="2022-08" db="EMBL/GenBank/DDBJ databases">
        <title>The genomic sequence of strain Paenibacillus sp. SCIV0701.</title>
        <authorList>
            <person name="Zhao H."/>
        </authorList>
    </citation>
    <scope>NUCLEOTIDE SEQUENCE</scope>
    <source>
        <strain evidence="2">SCIV0701</strain>
    </source>
</reference>
<dbReference type="InterPro" id="IPR024442">
    <property type="entry name" value="Transposase_Zn_ribbon"/>
</dbReference>
<dbReference type="AlphaFoldDB" id="A0A9X2MPJ8"/>
<proteinExistence type="predicted"/>
<dbReference type="Pfam" id="PF12760">
    <property type="entry name" value="Zn_ribbon_IS1595"/>
    <property type="match status" value="1"/>
</dbReference>
<organism evidence="2 3">
    <name type="scientific">Paenibacillus soyae</name>
    <dbReference type="NCBI Taxonomy" id="2969249"/>
    <lineage>
        <taxon>Bacteria</taxon>
        <taxon>Bacillati</taxon>
        <taxon>Bacillota</taxon>
        <taxon>Bacilli</taxon>
        <taxon>Bacillales</taxon>
        <taxon>Paenibacillaceae</taxon>
        <taxon>Paenibacillus</taxon>
    </lineage>
</organism>
<evidence type="ECO:0000313" key="2">
    <source>
        <dbReference type="EMBL" id="MCR2803849.1"/>
    </source>
</evidence>
<accession>A0A9X2MPJ8</accession>
<gene>
    <name evidence="2" type="ORF">NQZ67_08135</name>
</gene>